<evidence type="ECO:0000313" key="3">
    <source>
        <dbReference type="Proteomes" id="UP000729357"/>
    </source>
</evidence>
<keyword evidence="3" id="KW-1185">Reference proteome</keyword>
<feature type="non-terminal residue" evidence="2">
    <location>
        <position position="216"/>
    </location>
</feature>
<evidence type="ECO:0000313" key="2">
    <source>
        <dbReference type="EMBL" id="KAG9942313.1"/>
    </source>
</evidence>
<sequence length="216" mass="23807">MAGHVAVDSRILSSPFGSVHSAEHASLYAPDSIAFWHSSPPPSTPRNNYDFDVEEVSDNDVDYPYDAQVLHPYELEEADTPAADHSHVNPPVEMDEGDDEDTQDSDSTAFARRLRRMRWKPASRPYAFTRLSPAQPNSRKRLRSETIDTDTDSDGFDGFDSPYAPSEPPRLRRRTQGPDNTPTIITPLNTSGASTPQATTTGPTSGDLMDVDEQAT</sequence>
<feature type="compositionally biased region" description="Polar residues" evidence="1">
    <location>
        <begin position="177"/>
        <end position="204"/>
    </location>
</feature>
<feature type="region of interest" description="Disordered" evidence="1">
    <location>
        <begin position="33"/>
        <end position="55"/>
    </location>
</feature>
<dbReference type="EMBL" id="JAHFXS010005149">
    <property type="protein sequence ID" value="KAG9942313.1"/>
    <property type="molecule type" value="Genomic_DNA"/>
</dbReference>
<comment type="caution">
    <text evidence="2">The sequence shown here is derived from an EMBL/GenBank/DDBJ whole genome shotgun (WGS) entry which is preliminary data.</text>
</comment>
<feature type="compositionally biased region" description="Acidic residues" evidence="1">
    <location>
        <begin position="93"/>
        <end position="104"/>
    </location>
</feature>
<reference evidence="2" key="2">
    <citation type="submission" date="2021-08" db="EMBL/GenBank/DDBJ databases">
        <authorList>
            <person name="Gostincar C."/>
            <person name="Sun X."/>
            <person name="Song Z."/>
            <person name="Gunde-Cimerman N."/>
        </authorList>
    </citation>
    <scope>NUCLEOTIDE SEQUENCE</scope>
    <source>
        <strain evidence="2">EXF-9298</strain>
    </source>
</reference>
<feature type="region of interest" description="Disordered" evidence="1">
    <location>
        <begin position="122"/>
        <end position="216"/>
    </location>
</feature>
<organism evidence="2 3">
    <name type="scientific">Aureobasidium melanogenum</name>
    <name type="common">Aureobasidium pullulans var. melanogenum</name>
    <dbReference type="NCBI Taxonomy" id="46634"/>
    <lineage>
        <taxon>Eukaryota</taxon>
        <taxon>Fungi</taxon>
        <taxon>Dikarya</taxon>
        <taxon>Ascomycota</taxon>
        <taxon>Pezizomycotina</taxon>
        <taxon>Dothideomycetes</taxon>
        <taxon>Dothideomycetidae</taxon>
        <taxon>Dothideales</taxon>
        <taxon>Saccotheciaceae</taxon>
        <taxon>Aureobasidium</taxon>
    </lineage>
</organism>
<dbReference type="Proteomes" id="UP000729357">
    <property type="component" value="Unassembled WGS sequence"/>
</dbReference>
<proteinExistence type="predicted"/>
<gene>
    <name evidence="2" type="ORF">KCU98_g18780</name>
</gene>
<accession>A0A9P8F6C8</accession>
<feature type="compositionally biased region" description="Acidic residues" evidence="1">
    <location>
        <begin position="147"/>
        <end position="157"/>
    </location>
</feature>
<protein>
    <submittedName>
        <fullName evidence="2">Uncharacterized protein</fullName>
    </submittedName>
</protein>
<evidence type="ECO:0000256" key="1">
    <source>
        <dbReference type="SAM" id="MobiDB-lite"/>
    </source>
</evidence>
<feature type="region of interest" description="Disordered" evidence="1">
    <location>
        <begin position="71"/>
        <end position="107"/>
    </location>
</feature>
<reference evidence="2" key="1">
    <citation type="journal article" date="2021" name="J Fungi (Basel)">
        <title>Virulence traits and population genomics of the black yeast Aureobasidium melanogenum.</title>
        <authorList>
            <person name="Cernosa A."/>
            <person name="Sun X."/>
            <person name="Gostincar C."/>
            <person name="Fang C."/>
            <person name="Gunde-Cimerman N."/>
            <person name="Song Z."/>
        </authorList>
    </citation>
    <scope>NUCLEOTIDE SEQUENCE</scope>
    <source>
        <strain evidence="2">EXF-9298</strain>
    </source>
</reference>
<name>A0A9P8F6C8_AURME</name>
<dbReference type="AlphaFoldDB" id="A0A9P8F6C8"/>